<dbReference type="RefSeq" id="WP_167963218.1">
    <property type="nucleotide sequence ID" value="NZ_JAATJJ010000001.1"/>
</dbReference>
<dbReference type="EMBL" id="JAATJJ010000001">
    <property type="protein sequence ID" value="NJB71439.1"/>
    <property type="molecule type" value="Genomic_DNA"/>
</dbReference>
<dbReference type="InterPro" id="IPR051447">
    <property type="entry name" value="Lipoprotein-release_system"/>
</dbReference>
<dbReference type="Pfam" id="PF02687">
    <property type="entry name" value="FtsX"/>
    <property type="match status" value="1"/>
</dbReference>
<protein>
    <submittedName>
        <fullName evidence="9">Lipoprotein-releasing system permease protein</fullName>
    </submittedName>
</protein>
<dbReference type="GO" id="GO:0098797">
    <property type="term" value="C:plasma membrane protein complex"/>
    <property type="evidence" value="ECO:0007669"/>
    <property type="project" value="TreeGrafter"/>
</dbReference>
<dbReference type="PANTHER" id="PTHR30489:SF0">
    <property type="entry name" value="LIPOPROTEIN-RELEASING SYSTEM TRANSMEMBRANE PROTEIN LOLE"/>
    <property type="match status" value="1"/>
</dbReference>
<accession>A0A846R3P6</accession>
<evidence type="ECO:0000256" key="3">
    <source>
        <dbReference type="ARBA" id="ARBA00022475"/>
    </source>
</evidence>
<keyword evidence="4 7" id="KW-0812">Transmembrane</keyword>
<keyword evidence="10" id="KW-1185">Reference proteome</keyword>
<evidence type="ECO:0000256" key="1">
    <source>
        <dbReference type="ARBA" id="ARBA00004651"/>
    </source>
</evidence>
<keyword evidence="3" id="KW-1003">Cell membrane</keyword>
<evidence type="ECO:0000259" key="8">
    <source>
        <dbReference type="Pfam" id="PF02687"/>
    </source>
</evidence>
<feature type="transmembrane region" description="Helical" evidence="7">
    <location>
        <begin position="278"/>
        <end position="304"/>
    </location>
</feature>
<comment type="caution">
    <text evidence="9">The sequence shown here is derived from an EMBL/GenBank/DDBJ whole genome shotgun (WGS) entry which is preliminary data.</text>
</comment>
<dbReference type="InterPro" id="IPR003838">
    <property type="entry name" value="ABC3_permease_C"/>
</dbReference>
<keyword evidence="6 7" id="KW-0472">Membrane</keyword>
<reference evidence="9 10" key="1">
    <citation type="submission" date="2020-03" db="EMBL/GenBank/DDBJ databases">
        <title>Genomic Encyclopedia of Type Strains, Phase IV (KMG-IV): sequencing the most valuable type-strain genomes for metagenomic binning, comparative biology and taxonomic classification.</title>
        <authorList>
            <person name="Goeker M."/>
        </authorList>
    </citation>
    <scope>NUCLEOTIDE SEQUENCE [LARGE SCALE GENOMIC DNA]</scope>
    <source>
        <strain evidence="9 10">DSM 29762</strain>
    </source>
</reference>
<keyword evidence="5 7" id="KW-1133">Transmembrane helix</keyword>
<evidence type="ECO:0000256" key="2">
    <source>
        <dbReference type="ARBA" id="ARBA00005236"/>
    </source>
</evidence>
<feature type="transmembrane region" description="Helical" evidence="7">
    <location>
        <begin position="20"/>
        <end position="49"/>
    </location>
</feature>
<evidence type="ECO:0000256" key="4">
    <source>
        <dbReference type="ARBA" id="ARBA00022692"/>
    </source>
</evidence>
<dbReference type="GO" id="GO:0044874">
    <property type="term" value="P:lipoprotein localization to outer membrane"/>
    <property type="evidence" value="ECO:0007669"/>
    <property type="project" value="TreeGrafter"/>
</dbReference>
<feature type="domain" description="ABC3 transporter permease C-terminal" evidence="8">
    <location>
        <begin position="282"/>
        <end position="400"/>
    </location>
</feature>
<keyword evidence="9" id="KW-0449">Lipoprotein</keyword>
<proteinExistence type="inferred from homology"/>
<comment type="subcellular location">
    <subcellularLocation>
        <location evidence="1">Cell membrane</location>
        <topology evidence="1">Multi-pass membrane protein</topology>
    </subcellularLocation>
</comment>
<feature type="transmembrane region" description="Helical" evidence="7">
    <location>
        <begin position="371"/>
        <end position="391"/>
    </location>
</feature>
<organism evidence="9 10">
    <name type="scientific">Saonia flava</name>
    <dbReference type="NCBI Taxonomy" id="523696"/>
    <lineage>
        <taxon>Bacteria</taxon>
        <taxon>Pseudomonadati</taxon>
        <taxon>Bacteroidota</taxon>
        <taxon>Flavobacteriia</taxon>
        <taxon>Flavobacteriales</taxon>
        <taxon>Flavobacteriaceae</taxon>
        <taxon>Saonia</taxon>
    </lineage>
</organism>
<dbReference type="PANTHER" id="PTHR30489">
    <property type="entry name" value="LIPOPROTEIN-RELEASING SYSTEM TRANSMEMBRANE PROTEIN LOLE"/>
    <property type="match status" value="1"/>
</dbReference>
<evidence type="ECO:0000256" key="5">
    <source>
        <dbReference type="ARBA" id="ARBA00022989"/>
    </source>
</evidence>
<sequence>MNFPLYIAKRYVKSKSSQNVVNIINFVTFLVIVIGSMALFIVLSGFAGLKTFSLSFSESTDPDLKAQPTIGKFFSVSSEQEKELTQVDGVVSYAKEIEEQVYLTYREKSHVAYIKGIDENYTATTHMDSTIYYGSWEIEQNYAVAGRGIVNLLGLATNDGRNPLTVLAPKPGKGSISQQTSTNPFDNLFNRLPVIISGVYAIENDLDNKYVFADLPLVQALLEKDEVTVSGINFKLDESVNVTDIRVNISSILGDAVVLKDRKELNGTLYRMLNTENLATYLIFTLVLIIALFNVVGAIIMMILDKQQNSRTLYSLGTTIKELRRIYFVQGILVTGLGGLIGVLLGALLIASQIWFGWLKITPSLAYPVEFKYINVLVVLATILVLGIIASKIASSRINKRLVASA</sequence>
<feature type="transmembrane region" description="Helical" evidence="7">
    <location>
        <begin position="325"/>
        <end position="351"/>
    </location>
</feature>
<dbReference type="AlphaFoldDB" id="A0A846R3P6"/>
<dbReference type="Proteomes" id="UP000590442">
    <property type="component" value="Unassembled WGS sequence"/>
</dbReference>
<evidence type="ECO:0000256" key="6">
    <source>
        <dbReference type="ARBA" id="ARBA00023136"/>
    </source>
</evidence>
<evidence type="ECO:0000313" key="9">
    <source>
        <dbReference type="EMBL" id="NJB71439.1"/>
    </source>
</evidence>
<evidence type="ECO:0000256" key="7">
    <source>
        <dbReference type="SAM" id="Phobius"/>
    </source>
</evidence>
<comment type="similarity">
    <text evidence="2">Belongs to the ABC-4 integral membrane protein family. LolC/E subfamily.</text>
</comment>
<gene>
    <name evidence="9" type="ORF">GGR42_001901</name>
</gene>
<evidence type="ECO:0000313" key="10">
    <source>
        <dbReference type="Proteomes" id="UP000590442"/>
    </source>
</evidence>
<name>A0A846R3P6_9FLAO</name>